<dbReference type="InterPro" id="IPR043504">
    <property type="entry name" value="Peptidase_S1_PA_chymotrypsin"/>
</dbReference>
<comment type="caution">
    <text evidence="5">The sequence shown here is derived from an EMBL/GenBank/DDBJ whole genome shotgun (WGS) entry which is preliminary data.</text>
</comment>
<dbReference type="InterPro" id="IPR028994">
    <property type="entry name" value="Integrin_alpha_N"/>
</dbReference>
<dbReference type="PRINTS" id="PR00722">
    <property type="entry name" value="CHYMOTRYPSIN"/>
</dbReference>
<dbReference type="Gene3D" id="2.130.10.130">
    <property type="entry name" value="Integrin alpha, N-terminal"/>
    <property type="match status" value="1"/>
</dbReference>
<dbReference type="InterPro" id="IPR001314">
    <property type="entry name" value="Peptidase_S1A"/>
</dbReference>
<keyword evidence="1 3" id="KW-0732">Signal</keyword>
<reference evidence="6" key="1">
    <citation type="journal article" date="2019" name="Int. J. Syst. Evol. Microbiol.">
        <title>The Global Catalogue of Microorganisms (GCM) 10K type strain sequencing project: providing services to taxonomists for standard genome sequencing and annotation.</title>
        <authorList>
            <consortium name="The Broad Institute Genomics Platform"/>
            <consortium name="The Broad Institute Genome Sequencing Center for Infectious Disease"/>
            <person name="Wu L."/>
            <person name="Ma J."/>
        </authorList>
    </citation>
    <scope>NUCLEOTIDE SEQUENCE [LARGE SCALE GENOMIC DNA]</scope>
    <source>
        <strain evidence="6">JCM 13004</strain>
    </source>
</reference>
<feature type="region of interest" description="Disordered" evidence="2">
    <location>
        <begin position="493"/>
        <end position="518"/>
    </location>
</feature>
<feature type="signal peptide" evidence="3">
    <location>
        <begin position="1"/>
        <end position="28"/>
    </location>
</feature>
<evidence type="ECO:0000313" key="6">
    <source>
        <dbReference type="Proteomes" id="UP001500037"/>
    </source>
</evidence>
<protein>
    <submittedName>
        <fullName evidence="5">Fusidic acid esterase FusH</fullName>
    </submittedName>
</protein>
<proteinExistence type="predicted"/>
<dbReference type="PANTHER" id="PTHR46580">
    <property type="entry name" value="SENSOR KINASE-RELATED"/>
    <property type="match status" value="1"/>
</dbReference>
<evidence type="ECO:0000259" key="4">
    <source>
        <dbReference type="PROSITE" id="PS50240"/>
    </source>
</evidence>
<keyword evidence="6" id="KW-1185">Reference proteome</keyword>
<dbReference type="RefSeq" id="WP_344447042.1">
    <property type="nucleotide sequence ID" value="NZ_BAAALF010000360.1"/>
</dbReference>
<dbReference type="Pfam" id="PF13517">
    <property type="entry name" value="FG-GAP_3"/>
    <property type="match status" value="2"/>
</dbReference>
<dbReference type="Pfam" id="PF00089">
    <property type="entry name" value="Trypsin"/>
    <property type="match status" value="1"/>
</dbReference>
<dbReference type="SMART" id="SM00020">
    <property type="entry name" value="Tryp_SPc"/>
    <property type="match status" value="1"/>
</dbReference>
<dbReference type="InterPro" id="IPR001254">
    <property type="entry name" value="Trypsin_dom"/>
</dbReference>
<evidence type="ECO:0000256" key="1">
    <source>
        <dbReference type="ARBA" id="ARBA00022729"/>
    </source>
</evidence>
<dbReference type="InterPro" id="IPR009003">
    <property type="entry name" value="Peptidase_S1_PA"/>
</dbReference>
<dbReference type="EMBL" id="BAAALF010000360">
    <property type="protein sequence ID" value="GAA1069917.1"/>
    <property type="molecule type" value="Genomic_DNA"/>
</dbReference>
<dbReference type="PANTHER" id="PTHR46580:SF4">
    <property type="entry name" value="ATP_GTP-BINDING PROTEIN"/>
    <property type="match status" value="1"/>
</dbReference>
<dbReference type="Proteomes" id="UP001500037">
    <property type="component" value="Unassembled WGS sequence"/>
</dbReference>
<dbReference type="SUPFAM" id="SSF50494">
    <property type="entry name" value="Trypsin-like serine proteases"/>
    <property type="match status" value="1"/>
</dbReference>
<evidence type="ECO:0000256" key="3">
    <source>
        <dbReference type="SAM" id="SignalP"/>
    </source>
</evidence>
<feature type="domain" description="Peptidase S1" evidence="4">
    <location>
        <begin position="34"/>
        <end position="257"/>
    </location>
</feature>
<dbReference type="InterPro" id="IPR013517">
    <property type="entry name" value="FG-GAP"/>
</dbReference>
<gene>
    <name evidence="5" type="primary">fusH</name>
    <name evidence="5" type="ORF">GCM10009665_77670</name>
</gene>
<evidence type="ECO:0000256" key="2">
    <source>
        <dbReference type="SAM" id="MobiDB-lite"/>
    </source>
</evidence>
<dbReference type="PROSITE" id="PS50240">
    <property type="entry name" value="TRYPSIN_DOM"/>
    <property type="match status" value="1"/>
</dbReference>
<evidence type="ECO:0000313" key="5">
    <source>
        <dbReference type="EMBL" id="GAA1069917.1"/>
    </source>
</evidence>
<sequence>MSSRATRVSRAVLTAAVLSTALTPPLLSAPNASALSGDTVADGTYAYTADLVIGEGDTQRACSGTLVDPQWVLTAKSCFADTPGGVVTAGPPALKATVTVGRTDLSTGAGAVTTVVTLVPRTDRDVVMAKLAQRVLGVAPAGIAATAPVVGEHLRATGFGRTKDEWVPDLLHSALFSVDSAAGSDLALAAVSQGAVICKGDAGGPLLREKDGSVAVVAVNSRSWQGGCLGTAENETRTGALSSRVDDLASWVRDTAFVAPGDLTGDHRPDLVAVDDAGNLRLYPGDGKGGLGSYRLIGTGGWSGASVTHRGDWTGDGLEDVVAIVGGELRVYPNRGNGLLAAPIKVAAGLPAGSQVVGIGDATGDGRPDLVVSHDDKLWLYAEGTGATPSVAAPVMIGNGGWTPMTITAPGDANRDGRVDLLARDTRNGDLWLYPGKDGGGFGTRTAYGHSYTTTSRPLLAAAADADGNGVADLWATTNEGSGTLLFYAGATDSSGNPVDGPRSTVGTGGWSGIQSIS</sequence>
<dbReference type="Gene3D" id="2.40.10.10">
    <property type="entry name" value="Trypsin-like serine proteases"/>
    <property type="match status" value="1"/>
</dbReference>
<accession>A0ABP4DTZ2</accession>
<feature type="chain" id="PRO_5045273839" evidence="3">
    <location>
        <begin position="29"/>
        <end position="518"/>
    </location>
</feature>
<name>A0ABP4DTZ2_9ACTN</name>
<dbReference type="SUPFAM" id="SSF69318">
    <property type="entry name" value="Integrin alpha N-terminal domain"/>
    <property type="match status" value="1"/>
</dbReference>
<organism evidence="5 6">
    <name type="scientific">Kitasatospora nipponensis</name>
    <dbReference type="NCBI Taxonomy" id="258049"/>
    <lineage>
        <taxon>Bacteria</taxon>
        <taxon>Bacillati</taxon>
        <taxon>Actinomycetota</taxon>
        <taxon>Actinomycetes</taxon>
        <taxon>Kitasatosporales</taxon>
        <taxon>Streptomycetaceae</taxon>
        <taxon>Kitasatospora</taxon>
    </lineage>
</organism>